<name>A0ABR7ZXI0_9CYAN</name>
<evidence type="ECO:0000313" key="3">
    <source>
        <dbReference type="EMBL" id="MBD2188244.1"/>
    </source>
</evidence>
<feature type="transmembrane region" description="Helical" evidence="2">
    <location>
        <begin position="81"/>
        <end position="100"/>
    </location>
</feature>
<evidence type="ECO:0000256" key="2">
    <source>
        <dbReference type="SAM" id="Phobius"/>
    </source>
</evidence>
<dbReference type="Proteomes" id="UP000642094">
    <property type="component" value="Unassembled WGS sequence"/>
</dbReference>
<dbReference type="RefSeq" id="WP_190403103.1">
    <property type="nucleotide sequence ID" value="NZ_JACJQB010000013.1"/>
</dbReference>
<dbReference type="EMBL" id="JACJQB010000013">
    <property type="protein sequence ID" value="MBD2188244.1"/>
    <property type="molecule type" value="Genomic_DNA"/>
</dbReference>
<evidence type="ECO:0000313" key="4">
    <source>
        <dbReference type="Proteomes" id="UP000642094"/>
    </source>
</evidence>
<keyword evidence="4" id="KW-1185">Reference proteome</keyword>
<proteinExistence type="predicted"/>
<comment type="caution">
    <text evidence="3">The sequence shown here is derived from an EMBL/GenBank/DDBJ whole genome shotgun (WGS) entry which is preliminary data.</text>
</comment>
<gene>
    <name evidence="3" type="ORF">H6F41_08825</name>
</gene>
<accession>A0ABR7ZXI0</accession>
<protein>
    <submittedName>
        <fullName evidence="3">Uncharacterized protein</fullName>
    </submittedName>
</protein>
<feature type="transmembrane region" description="Helical" evidence="2">
    <location>
        <begin position="6"/>
        <end position="27"/>
    </location>
</feature>
<evidence type="ECO:0000256" key="1">
    <source>
        <dbReference type="SAM" id="MobiDB-lite"/>
    </source>
</evidence>
<keyword evidence="2" id="KW-0812">Transmembrane</keyword>
<keyword evidence="2" id="KW-0472">Membrane</keyword>
<organism evidence="3 4">
    <name type="scientific">Pseudanabaena mucicola FACHB-723</name>
    <dbReference type="NCBI Taxonomy" id="2692860"/>
    <lineage>
        <taxon>Bacteria</taxon>
        <taxon>Bacillati</taxon>
        <taxon>Cyanobacteriota</taxon>
        <taxon>Cyanophyceae</taxon>
        <taxon>Pseudanabaenales</taxon>
        <taxon>Pseudanabaenaceae</taxon>
        <taxon>Pseudanabaena</taxon>
    </lineage>
</organism>
<sequence>MQDFWLLNGFFLALGLVYITIALVFIFGTRQRGSRVRPEPPVKTSKPVVSRKTVGYNFLATGVLISLTAAILLLLGQAVNLLVLAAINLAVTFTALRINLFHDAESAYMPTIRNNETEQFTDQFPQDQSTITILEEIIDTPLIVEEISQETPIEANRKPYVEISPELFAELAEISSDPAAAVDEAIRWWLRRRIVEQDSDRPNRRSLRSSESWRSQQQSWND</sequence>
<feature type="region of interest" description="Disordered" evidence="1">
    <location>
        <begin position="198"/>
        <end position="222"/>
    </location>
</feature>
<feature type="compositionally biased region" description="Low complexity" evidence="1">
    <location>
        <begin position="209"/>
        <end position="222"/>
    </location>
</feature>
<reference evidence="3 4" key="1">
    <citation type="journal article" date="2020" name="ISME J.">
        <title>Comparative genomics reveals insights into cyanobacterial evolution and habitat adaptation.</title>
        <authorList>
            <person name="Chen M.Y."/>
            <person name="Teng W.K."/>
            <person name="Zhao L."/>
            <person name="Hu C.X."/>
            <person name="Zhou Y.K."/>
            <person name="Han B.P."/>
            <person name="Song L.R."/>
            <person name="Shu W.S."/>
        </authorList>
    </citation>
    <scope>NUCLEOTIDE SEQUENCE [LARGE SCALE GENOMIC DNA]</scope>
    <source>
        <strain evidence="3 4">FACHB-723</strain>
    </source>
</reference>
<feature type="transmembrane region" description="Helical" evidence="2">
    <location>
        <begin position="54"/>
        <end position="75"/>
    </location>
</feature>
<keyword evidence="2" id="KW-1133">Transmembrane helix</keyword>